<dbReference type="NCBIfam" id="TIGR01552">
    <property type="entry name" value="phd_fam"/>
    <property type="match status" value="1"/>
</dbReference>
<dbReference type="HOGENOM" id="CLU_163140_1_1_12"/>
<evidence type="ECO:0000313" key="3">
    <source>
        <dbReference type="EMBL" id="AEF81128.1"/>
    </source>
</evidence>
<dbReference type="InParanoid" id="F5YG37"/>
<dbReference type="eggNOG" id="COG2161">
    <property type="taxonomic scope" value="Bacteria"/>
</dbReference>
<protein>
    <recommendedName>
        <fullName evidence="2">Antitoxin</fullName>
    </recommendedName>
</protein>
<keyword evidence="4" id="KW-1185">Reference proteome</keyword>
<name>F5YG37_LEAAZ</name>
<comment type="function">
    <text evidence="2">Antitoxin component of a type II toxin-antitoxin (TA) system.</text>
</comment>
<dbReference type="EMBL" id="CP001841">
    <property type="protein sequence ID" value="AEF81128.1"/>
    <property type="molecule type" value="Genomic_DNA"/>
</dbReference>
<dbReference type="STRING" id="545695.TREAZ_0043"/>
<dbReference type="OrthoDB" id="361281at2"/>
<dbReference type="RefSeq" id="WP_015711878.1">
    <property type="nucleotide sequence ID" value="NC_015577.1"/>
</dbReference>
<dbReference type="Pfam" id="PF02604">
    <property type="entry name" value="PhdYeFM_antitox"/>
    <property type="match status" value="1"/>
</dbReference>
<comment type="similarity">
    <text evidence="1 2">Belongs to the phD/YefM antitoxin family.</text>
</comment>
<evidence type="ECO:0000313" key="4">
    <source>
        <dbReference type="Proteomes" id="UP000009222"/>
    </source>
</evidence>
<dbReference type="AlphaFoldDB" id="F5YG37"/>
<dbReference type="Proteomes" id="UP000009222">
    <property type="component" value="Chromosome"/>
</dbReference>
<gene>
    <name evidence="3" type="ordered locus">TREAZ_0043</name>
</gene>
<dbReference type="Gene3D" id="3.40.1620.10">
    <property type="entry name" value="YefM-like domain"/>
    <property type="match status" value="1"/>
</dbReference>
<dbReference type="KEGG" id="taz:TREAZ_0043"/>
<dbReference type="InterPro" id="IPR006442">
    <property type="entry name" value="Antitoxin_Phd/YefM"/>
</dbReference>
<evidence type="ECO:0000256" key="1">
    <source>
        <dbReference type="ARBA" id="ARBA00009981"/>
    </source>
</evidence>
<reference evidence="4" key="1">
    <citation type="submission" date="2009-12" db="EMBL/GenBank/DDBJ databases">
        <title>Complete sequence of Treponema azotonutricium strain ZAS-9.</title>
        <authorList>
            <person name="Tetu S.G."/>
            <person name="Matson E."/>
            <person name="Ren Q."/>
            <person name="Seshadri R."/>
            <person name="Elbourne L."/>
            <person name="Hassan K.A."/>
            <person name="Durkin A."/>
            <person name="Radune D."/>
            <person name="Mohamoud Y."/>
            <person name="Shay R."/>
            <person name="Jin S."/>
            <person name="Zhang X."/>
            <person name="Lucey K."/>
            <person name="Ballor N.R."/>
            <person name="Ottesen E."/>
            <person name="Rosenthal R."/>
            <person name="Allen A."/>
            <person name="Leadbetter J.R."/>
            <person name="Paulsen I.T."/>
        </authorList>
    </citation>
    <scope>NUCLEOTIDE SEQUENCE [LARGE SCALE GENOMIC DNA]</scope>
    <source>
        <strain evidence="4">ATCC BAA-888 / DSM 13862 / ZAS-9</strain>
    </source>
</reference>
<evidence type="ECO:0000256" key="2">
    <source>
        <dbReference type="RuleBase" id="RU362080"/>
    </source>
</evidence>
<accession>F5YG37</accession>
<dbReference type="InterPro" id="IPR036165">
    <property type="entry name" value="YefM-like_sf"/>
</dbReference>
<reference evidence="3 4" key="2">
    <citation type="journal article" date="2011" name="ISME J.">
        <title>RNA-seq reveals cooperative metabolic interactions between two termite-gut spirochete species in co-culture.</title>
        <authorList>
            <person name="Rosenthal A.Z."/>
            <person name="Matson E.G."/>
            <person name="Eldar A."/>
            <person name="Leadbetter J.R."/>
        </authorList>
    </citation>
    <scope>NUCLEOTIDE SEQUENCE [LARGE SCALE GENOMIC DNA]</scope>
    <source>
        <strain evidence="4">ATCC BAA-888 / DSM 13862 / ZAS-9</strain>
    </source>
</reference>
<dbReference type="SUPFAM" id="SSF143120">
    <property type="entry name" value="YefM-like"/>
    <property type="match status" value="1"/>
</dbReference>
<proteinExistence type="inferred from homology"/>
<sequence>MKETDTWQLYTAKNKLSHIVERAGNTPQTITVRGKETVVILSCREYQKLTAPKTNLAGFLCGSLDDGNAPDFIRDKTTEERGTRLELPG</sequence>
<organism evidence="3 4">
    <name type="scientific">Leadbettera azotonutricia (strain ATCC BAA-888 / DSM 13862 / ZAS-9)</name>
    <name type="common">Treponema azotonutricium</name>
    <dbReference type="NCBI Taxonomy" id="545695"/>
    <lineage>
        <taxon>Bacteria</taxon>
        <taxon>Pseudomonadati</taxon>
        <taxon>Spirochaetota</taxon>
        <taxon>Spirochaetia</taxon>
        <taxon>Spirochaetales</taxon>
        <taxon>Breznakiellaceae</taxon>
        <taxon>Leadbettera</taxon>
    </lineage>
</organism>